<reference evidence="1" key="2">
    <citation type="submission" date="2016-06" db="EMBL/GenBank/DDBJ databases">
        <title>The genome of a short-lived fish provides insights into sex chromosome evolution and the genetic control of aging.</title>
        <authorList>
            <person name="Reichwald K."/>
            <person name="Felder M."/>
            <person name="Petzold A."/>
            <person name="Koch P."/>
            <person name="Groth M."/>
            <person name="Platzer M."/>
        </authorList>
    </citation>
    <scope>NUCLEOTIDE SEQUENCE</scope>
    <source>
        <tissue evidence="1">Brain</tissue>
    </source>
</reference>
<dbReference type="AlphaFoldDB" id="A0A1A8N9S5"/>
<sequence length="71" mass="8045">RTGSRWERFLRSSVGATNTQTRWSASVVTSPSLSCLRAKTGCLCPLLLSWRWVNTFSTFLITSHWAVNLLE</sequence>
<organism evidence="1">
    <name type="scientific">Nothobranchius rachovii</name>
    <name type="common">bluefin notho</name>
    <dbReference type="NCBI Taxonomy" id="451742"/>
    <lineage>
        <taxon>Eukaryota</taxon>
        <taxon>Metazoa</taxon>
        <taxon>Chordata</taxon>
        <taxon>Craniata</taxon>
        <taxon>Vertebrata</taxon>
        <taxon>Euteleostomi</taxon>
        <taxon>Actinopterygii</taxon>
        <taxon>Neopterygii</taxon>
        <taxon>Teleostei</taxon>
        <taxon>Neoteleostei</taxon>
        <taxon>Acanthomorphata</taxon>
        <taxon>Ovalentaria</taxon>
        <taxon>Atherinomorphae</taxon>
        <taxon>Cyprinodontiformes</taxon>
        <taxon>Nothobranchiidae</taxon>
        <taxon>Nothobranchius</taxon>
    </lineage>
</organism>
<evidence type="ECO:0000313" key="1">
    <source>
        <dbReference type="EMBL" id="SBR65835.1"/>
    </source>
</evidence>
<accession>A0A1A8N9S5</accession>
<feature type="non-terminal residue" evidence="1">
    <location>
        <position position="1"/>
    </location>
</feature>
<reference evidence="1" key="1">
    <citation type="submission" date="2016-05" db="EMBL/GenBank/DDBJ databases">
        <authorList>
            <person name="Lavstsen T."/>
            <person name="Jespersen J.S."/>
        </authorList>
    </citation>
    <scope>NUCLEOTIDE SEQUENCE</scope>
    <source>
        <tissue evidence="1">Brain</tissue>
    </source>
</reference>
<dbReference type="EMBL" id="HAEH01000909">
    <property type="protein sequence ID" value="SBR65835.1"/>
    <property type="molecule type" value="Transcribed_RNA"/>
</dbReference>
<gene>
    <name evidence="1" type="primary">CABZ01078499.2</name>
</gene>
<protein>
    <submittedName>
        <fullName evidence="1">Uncharacterized protein</fullName>
    </submittedName>
</protein>
<feature type="non-terminal residue" evidence="1">
    <location>
        <position position="71"/>
    </location>
</feature>
<proteinExistence type="predicted"/>
<name>A0A1A8N9S5_9TELE</name>